<dbReference type="GO" id="GO:0046872">
    <property type="term" value="F:metal ion binding"/>
    <property type="evidence" value="ECO:0007669"/>
    <property type="project" value="UniProtKB-KW"/>
</dbReference>
<keyword evidence="6" id="KW-0411">Iron-sulfur</keyword>
<name>A0A6J5KLV1_9CAUD</name>
<evidence type="ECO:0000256" key="2">
    <source>
        <dbReference type="ARBA" id="ARBA00006597"/>
    </source>
</evidence>
<evidence type="ECO:0000256" key="9">
    <source>
        <dbReference type="ARBA" id="ARBA00023157"/>
    </source>
</evidence>
<keyword evidence="8" id="KW-0238">DNA-binding</keyword>
<gene>
    <name evidence="12" type="ORF">UFOVP27_73</name>
</gene>
<evidence type="ECO:0000256" key="4">
    <source>
        <dbReference type="ARBA" id="ARBA00022723"/>
    </source>
</evidence>
<dbReference type="GO" id="GO:0003677">
    <property type="term" value="F:DNA binding"/>
    <property type="evidence" value="ECO:0007669"/>
    <property type="project" value="UniProtKB-KW"/>
</dbReference>
<dbReference type="InterPro" id="IPR034768">
    <property type="entry name" value="4FE4S_WBL"/>
</dbReference>
<keyword evidence="3" id="KW-0004">4Fe-4S</keyword>
<keyword evidence="7" id="KW-0805">Transcription regulation</keyword>
<comment type="cofactor">
    <cofactor evidence="1">
        <name>[4Fe-4S] cluster</name>
        <dbReference type="ChEBI" id="CHEBI:49883"/>
    </cofactor>
</comment>
<dbReference type="GO" id="GO:0051539">
    <property type="term" value="F:4 iron, 4 sulfur cluster binding"/>
    <property type="evidence" value="ECO:0007669"/>
    <property type="project" value="UniProtKB-KW"/>
</dbReference>
<dbReference type="Pfam" id="PF02467">
    <property type="entry name" value="Whib"/>
    <property type="match status" value="1"/>
</dbReference>
<evidence type="ECO:0000256" key="5">
    <source>
        <dbReference type="ARBA" id="ARBA00023004"/>
    </source>
</evidence>
<keyword evidence="10" id="KW-0804">Transcription</keyword>
<dbReference type="HAMAP" id="MF_01479">
    <property type="entry name" value="WhiB"/>
    <property type="match status" value="1"/>
</dbReference>
<evidence type="ECO:0000259" key="11">
    <source>
        <dbReference type="PROSITE" id="PS51674"/>
    </source>
</evidence>
<sequence>MQLSITRSPFDGTQLCTEYDTEIFFPEEYTNEAVEKAKDICNHCWMQDKCLDFALLIKEKEGIWGGTTPAERRRISRRVKK</sequence>
<evidence type="ECO:0000256" key="8">
    <source>
        <dbReference type="ARBA" id="ARBA00023125"/>
    </source>
</evidence>
<evidence type="ECO:0000256" key="6">
    <source>
        <dbReference type="ARBA" id="ARBA00023014"/>
    </source>
</evidence>
<dbReference type="GO" id="GO:0047134">
    <property type="term" value="F:protein-disulfide reductase [NAD(P)H] activity"/>
    <property type="evidence" value="ECO:0007669"/>
    <property type="project" value="TreeGrafter"/>
</dbReference>
<dbReference type="GO" id="GO:0045892">
    <property type="term" value="P:negative regulation of DNA-templated transcription"/>
    <property type="evidence" value="ECO:0007669"/>
    <property type="project" value="TreeGrafter"/>
</dbReference>
<evidence type="ECO:0000256" key="10">
    <source>
        <dbReference type="ARBA" id="ARBA00023163"/>
    </source>
</evidence>
<proteinExistence type="inferred from homology"/>
<keyword evidence="9" id="KW-1015">Disulfide bond</keyword>
<accession>A0A6J5KLV1</accession>
<dbReference type="PROSITE" id="PS51674">
    <property type="entry name" value="4FE4S_WBL"/>
    <property type="match status" value="1"/>
</dbReference>
<dbReference type="PANTHER" id="PTHR38839">
    <property type="entry name" value="TRANSCRIPTIONAL REGULATOR WHID-RELATED"/>
    <property type="match status" value="1"/>
</dbReference>
<dbReference type="EMBL" id="LR796157">
    <property type="protein sequence ID" value="CAB4122146.1"/>
    <property type="molecule type" value="Genomic_DNA"/>
</dbReference>
<evidence type="ECO:0000256" key="7">
    <source>
        <dbReference type="ARBA" id="ARBA00023015"/>
    </source>
</evidence>
<evidence type="ECO:0000313" key="12">
    <source>
        <dbReference type="EMBL" id="CAB4122146.1"/>
    </source>
</evidence>
<organism evidence="12">
    <name type="scientific">uncultured Caudovirales phage</name>
    <dbReference type="NCBI Taxonomy" id="2100421"/>
    <lineage>
        <taxon>Viruses</taxon>
        <taxon>Duplodnaviria</taxon>
        <taxon>Heunggongvirae</taxon>
        <taxon>Uroviricota</taxon>
        <taxon>Caudoviricetes</taxon>
        <taxon>Peduoviridae</taxon>
        <taxon>Maltschvirus</taxon>
        <taxon>Maltschvirus maltsch</taxon>
    </lineage>
</organism>
<comment type="similarity">
    <text evidence="2">Belongs to the WhiB family.</text>
</comment>
<keyword evidence="5" id="KW-0408">Iron</keyword>
<protein>
    <submittedName>
        <fullName evidence="12">Transcription factor WhiB</fullName>
    </submittedName>
</protein>
<keyword evidence="4" id="KW-0479">Metal-binding</keyword>
<dbReference type="InterPro" id="IPR003482">
    <property type="entry name" value="Whib"/>
</dbReference>
<feature type="domain" description="4Fe-4S Wbl-type" evidence="11">
    <location>
        <begin position="15"/>
        <end position="74"/>
    </location>
</feature>
<evidence type="ECO:0000256" key="1">
    <source>
        <dbReference type="ARBA" id="ARBA00001966"/>
    </source>
</evidence>
<evidence type="ECO:0000256" key="3">
    <source>
        <dbReference type="ARBA" id="ARBA00022485"/>
    </source>
</evidence>
<reference evidence="12" key="1">
    <citation type="submission" date="2020-04" db="EMBL/GenBank/DDBJ databases">
        <authorList>
            <person name="Chiriac C."/>
            <person name="Salcher M."/>
            <person name="Ghai R."/>
            <person name="Kavagutti S V."/>
        </authorList>
    </citation>
    <scope>NUCLEOTIDE SEQUENCE</scope>
</reference>